<comment type="caution">
    <text evidence="2">The sequence shown here is derived from an EMBL/GenBank/DDBJ whole genome shotgun (WGS) entry which is preliminary data.</text>
</comment>
<dbReference type="Proteomes" id="UP001500908">
    <property type="component" value="Unassembled WGS sequence"/>
</dbReference>
<organism evidence="2 3">
    <name type="scientific">Salinactinospora qingdaonensis</name>
    <dbReference type="NCBI Taxonomy" id="702744"/>
    <lineage>
        <taxon>Bacteria</taxon>
        <taxon>Bacillati</taxon>
        <taxon>Actinomycetota</taxon>
        <taxon>Actinomycetes</taxon>
        <taxon>Streptosporangiales</taxon>
        <taxon>Nocardiopsidaceae</taxon>
        <taxon>Salinactinospora</taxon>
    </lineage>
</organism>
<evidence type="ECO:0008006" key="4">
    <source>
        <dbReference type="Google" id="ProtNLM"/>
    </source>
</evidence>
<proteinExistence type="predicted"/>
<dbReference type="RefSeq" id="WP_344971337.1">
    <property type="nucleotide sequence ID" value="NZ_BAABDD010000010.1"/>
</dbReference>
<feature type="region of interest" description="Disordered" evidence="1">
    <location>
        <begin position="1"/>
        <end position="37"/>
    </location>
</feature>
<protein>
    <recommendedName>
        <fullName evidence="4">ATP/GTP-binding protein</fullName>
    </recommendedName>
</protein>
<evidence type="ECO:0000313" key="3">
    <source>
        <dbReference type="Proteomes" id="UP001500908"/>
    </source>
</evidence>
<accession>A0ABP7FQA6</accession>
<evidence type="ECO:0000256" key="1">
    <source>
        <dbReference type="SAM" id="MobiDB-lite"/>
    </source>
</evidence>
<reference evidence="3" key="1">
    <citation type="journal article" date="2019" name="Int. J. Syst. Evol. Microbiol.">
        <title>The Global Catalogue of Microorganisms (GCM) 10K type strain sequencing project: providing services to taxonomists for standard genome sequencing and annotation.</title>
        <authorList>
            <consortium name="The Broad Institute Genomics Platform"/>
            <consortium name="The Broad Institute Genome Sequencing Center for Infectious Disease"/>
            <person name="Wu L."/>
            <person name="Ma J."/>
        </authorList>
    </citation>
    <scope>NUCLEOTIDE SEQUENCE [LARGE SCALE GENOMIC DNA]</scope>
    <source>
        <strain evidence="3">JCM 17137</strain>
    </source>
</reference>
<feature type="compositionally biased region" description="Basic residues" evidence="1">
    <location>
        <begin position="1"/>
        <end position="14"/>
    </location>
</feature>
<dbReference type="EMBL" id="BAABDD010000010">
    <property type="protein sequence ID" value="GAA3745015.1"/>
    <property type="molecule type" value="Genomic_DNA"/>
</dbReference>
<gene>
    <name evidence="2" type="ORF">GCM10022402_25810</name>
</gene>
<name>A0ABP7FQA6_9ACTN</name>
<sequence>MSPRRNTPRRRDRGPKRPEGDDDSFIDRVTGGQRRVTGSDGEWVMRHISGSAAVKHYRCPGCYQDIPPGMPHIVAWPAGSKGEERRHWHSSCWQRREHRSVRYPRR</sequence>
<keyword evidence="3" id="KW-1185">Reference proteome</keyword>
<evidence type="ECO:0000313" key="2">
    <source>
        <dbReference type="EMBL" id="GAA3745015.1"/>
    </source>
</evidence>